<dbReference type="EMBL" id="JBFRYA010000004">
    <property type="protein sequence ID" value="MEX1668347.1"/>
    <property type="molecule type" value="Genomic_DNA"/>
</dbReference>
<evidence type="ECO:0000313" key="3">
    <source>
        <dbReference type="EMBL" id="MEX1668347.1"/>
    </source>
</evidence>
<evidence type="ECO:0000256" key="2">
    <source>
        <dbReference type="SAM" id="Phobius"/>
    </source>
</evidence>
<sequence length="171" mass="19169">MSNDIIFYTQIISLSVFVLALFGIYRSLVANKDSLIELQKERIDVLAEKINELESQTSDALAESLSSRVERQLSEIERLRADGTLHEEEIELKESEVRGVQEQLSTLAELMKDYDLVCPKCGAPLERREHHTLHGYSGGREVETDVEFLEYACGAASNPDGTVSPCAKYKS</sequence>
<feature type="transmembrane region" description="Helical" evidence="2">
    <location>
        <begin position="6"/>
        <end position="25"/>
    </location>
</feature>
<name>A0ABV3U356_9GAMM</name>
<keyword evidence="2" id="KW-1133">Transmembrane helix</keyword>
<keyword evidence="4" id="KW-1185">Reference proteome</keyword>
<gene>
    <name evidence="3" type="ORF">AB4876_05445</name>
</gene>
<proteinExistence type="predicted"/>
<feature type="coiled-coil region" evidence="1">
    <location>
        <begin position="36"/>
        <end position="96"/>
    </location>
</feature>
<keyword evidence="2" id="KW-0812">Transmembrane</keyword>
<dbReference type="Proteomes" id="UP001557485">
    <property type="component" value="Unassembled WGS sequence"/>
</dbReference>
<evidence type="ECO:0000313" key="4">
    <source>
        <dbReference type="Proteomes" id="UP001557485"/>
    </source>
</evidence>
<evidence type="ECO:0008006" key="5">
    <source>
        <dbReference type="Google" id="ProtNLM"/>
    </source>
</evidence>
<reference evidence="3 4" key="1">
    <citation type="journal article" date="2011" name="Int. J. Syst. Evol. Microbiol.">
        <title>Zhongshania antarctica gen. nov., sp. nov. and Zhongshania guokunii sp. nov., gammaproteobacteria respectively isolated from coastal attached (fast) ice and surface seawater of the Antarctic.</title>
        <authorList>
            <person name="Li H.J."/>
            <person name="Zhang X.Y."/>
            <person name="Chen C.X."/>
            <person name="Zhang Y.J."/>
            <person name="Gao Z.M."/>
            <person name="Yu Y."/>
            <person name="Chen X.L."/>
            <person name="Chen B."/>
            <person name="Zhang Y.Z."/>
        </authorList>
    </citation>
    <scope>NUCLEOTIDE SEQUENCE [LARGE SCALE GENOMIC DNA]</scope>
    <source>
        <strain evidence="3 4">ZS6-22T</strain>
    </source>
</reference>
<keyword evidence="2" id="KW-0472">Membrane</keyword>
<accession>A0ABV3U356</accession>
<organism evidence="3 4">
    <name type="scientific">Zhongshania guokunii</name>
    <dbReference type="NCBI Taxonomy" id="641783"/>
    <lineage>
        <taxon>Bacteria</taxon>
        <taxon>Pseudomonadati</taxon>
        <taxon>Pseudomonadota</taxon>
        <taxon>Gammaproteobacteria</taxon>
        <taxon>Cellvibrionales</taxon>
        <taxon>Spongiibacteraceae</taxon>
        <taxon>Zhongshania</taxon>
    </lineage>
</organism>
<keyword evidence="1" id="KW-0175">Coiled coil</keyword>
<evidence type="ECO:0000256" key="1">
    <source>
        <dbReference type="SAM" id="Coils"/>
    </source>
</evidence>
<dbReference type="RefSeq" id="WP_368380635.1">
    <property type="nucleotide sequence ID" value="NZ_JBFRYA010000004.1"/>
</dbReference>
<protein>
    <recommendedName>
        <fullName evidence="5">C2H2-type domain-containing protein</fullName>
    </recommendedName>
</protein>
<comment type="caution">
    <text evidence="3">The sequence shown here is derived from an EMBL/GenBank/DDBJ whole genome shotgun (WGS) entry which is preliminary data.</text>
</comment>